<dbReference type="InterPro" id="IPR011060">
    <property type="entry name" value="RibuloseP-bd_barrel"/>
</dbReference>
<keyword evidence="6 9" id="KW-0822">Tryptophan biosynthesis</keyword>
<dbReference type="AlphaFoldDB" id="A0A246K5N4"/>
<dbReference type="PANTHER" id="PTHR42894:SF1">
    <property type="entry name" value="N-(5'-PHOSPHORIBOSYL)ANTHRANILATE ISOMERASE"/>
    <property type="match status" value="1"/>
</dbReference>
<dbReference type="UniPathway" id="UPA00035">
    <property type="reaction ID" value="UER00042"/>
</dbReference>
<name>A0A246K5N4_9SPHN</name>
<dbReference type="Proteomes" id="UP000197097">
    <property type="component" value="Unassembled WGS sequence"/>
</dbReference>
<dbReference type="RefSeq" id="WP_088471128.1">
    <property type="nucleotide sequence ID" value="NZ_NISJ01000001.1"/>
</dbReference>
<dbReference type="HAMAP" id="MF_00135">
    <property type="entry name" value="PRAI"/>
    <property type="match status" value="1"/>
</dbReference>
<evidence type="ECO:0000313" key="11">
    <source>
        <dbReference type="EMBL" id="OWR01320.1"/>
    </source>
</evidence>
<evidence type="ECO:0000256" key="2">
    <source>
        <dbReference type="ARBA" id="ARBA00004664"/>
    </source>
</evidence>
<comment type="catalytic activity">
    <reaction evidence="1 9">
        <text>N-(5-phospho-beta-D-ribosyl)anthranilate = 1-(2-carboxyphenylamino)-1-deoxy-D-ribulose 5-phosphate</text>
        <dbReference type="Rhea" id="RHEA:21540"/>
        <dbReference type="ChEBI" id="CHEBI:18277"/>
        <dbReference type="ChEBI" id="CHEBI:58613"/>
        <dbReference type="EC" id="5.3.1.24"/>
    </reaction>
</comment>
<dbReference type="PANTHER" id="PTHR42894">
    <property type="entry name" value="N-(5'-PHOSPHORIBOSYL)ANTHRANILATE ISOMERASE"/>
    <property type="match status" value="1"/>
</dbReference>
<comment type="similarity">
    <text evidence="9">Belongs to the TrpF family.</text>
</comment>
<dbReference type="InterPro" id="IPR044643">
    <property type="entry name" value="TrpF_fam"/>
</dbReference>
<dbReference type="Gene3D" id="3.20.20.70">
    <property type="entry name" value="Aldolase class I"/>
    <property type="match status" value="1"/>
</dbReference>
<evidence type="ECO:0000256" key="1">
    <source>
        <dbReference type="ARBA" id="ARBA00001164"/>
    </source>
</evidence>
<gene>
    <name evidence="9" type="primary">trpF</name>
    <name evidence="11" type="ORF">CDQ91_02665</name>
</gene>
<dbReference type="CDD" id="cd00405">
    <property type="entry name" value="PRAI"/>
    <property type="match status" value="1"/>
</dbReference>
<evidence type="ECO:0000256" key="8">
    <source>
        <dbReference type="ARBA" id="ARBA00023235"/>
    </source>
</evidence>
<dbReference type="Pfam" id="PF00697">
    <property type="entry name" value="PRAI"/>
    <property type="match status" value="1"/>
</dbReference>
<dbReference type="EMBL" id="NISJ01000001">
    <property type="protein sequence ID" value="OWR01320.1"/>
    <property type="molecule type" value="Genomic_DNA"/>
</dbReference>
<comment type="caution">
    <text evidence="11">The sequence shown here is derived from an EMBL/GenBank/DDBJ whole genome shotgun (WGS) entry which is preliminary data.</text>
</comment>
<accession>A0A246K5N4</accession>
<reference evidence="11 12" key="1">
    <citation type="journal article" date="2002" name="Int. J. Syst. Evol. Microbiol.">
        <title>Sphingopyxis witflariensis sp. nov., isolated from activated sludge.</title>
        <authorList>
            <person name="Kampfer P."/>
            <person name="Witzenberger R."/>
            <person name="Denner E.B."/>
            <person name="Busse H.J."/>
            <person name="Neef A."/>
        </authorList>
    </citation>
    <scope>NUCLEOTIDE SEQUENCE [LARGE SCALE GENOMIC DNA]</scope>
    <source>
        <strain evidence="11 12">DSM 14551</strain>
    </source>
</reference>
<sequence length="209" mass="22069">MSPFVKICGLSTPETIDAAIDLGATHIGLVHYAPSPRHVDLKTAAALRQRAAGRAKVALLLVNASQKETSDALAAIRPDIIQFHGTETPEWLATVKRLVPAEIWKAVGLKDAGTLDRIEQYRGIADRILFDAPAQALPGGTGTRFDWSLLKNHRHSMDWGVAGGLTPDNVAQAIAETGAPLVDVSSGVESAPGVKDVDKIAAFLKAAGL</sequence>
<evidence type="ECO:0000256" key="5">
    <source>
        <dbReference type="ARBA" id="ARBA00022605"/>
    </source>
</evidence>
<dbReference type="EC" id="5.3.1.24" evidence="3 9"/>
<keyword evidence="8 9" id="KW-0413">Isomerase</keyword>
<dbReference type="NCBIfam" id="NF002295">
    <property type="entry name" value="PRK01222.1-1"/>
    <property type="match status" value="1"/>
</dbReference>
<evidence type="ECO:0000256" key="9">
    <source>
        <dbReference type="HAMAP-Rule" id="MF_00135"/>
    </source>
</evidence>
<evidence type="ECO:0000256" key="7">
    <source>
        <dbReference type="ARBA" id="ARBA00023141"/>
    </source>
</evidence>
<keyword evidence="5 9" id="KW-0028">Amino-acid biosynthesis</keyword>
<dbReference type="OrthoDB" id="9796196at2"/>
<dbReference type="GO" id="GO:0004640">
    <property type="term" value="F:phosphoribosylanthranilate isomerase activity"/>
    <property type="evidence" value="ECO:0007669"/>
    <property type="project" value="UniProtKB-UniRule"/>
</dbReference>
<keyword evidence="12" id="KW-1185">Reference proteome</keyword>
<dbReference type="GO" id="GO:0000162">
    <property type="term" value="P:L-tryptophan biosynthetic process"/>
    <property type="evidence" value="ECO:0007669"/>
    <property type="project" value="UniProtKB-UniRule"/>
</dbReference>
<evidence type="ECO:0000256" key="6">
    <source>
        <dbReference type="ARBA" id="ARBA00022822"/>
    </source>
</evidence>
<comment type="pathway">
    <text evidence="2 9">Amino-acid biosynthesis; L-tryptophan biosynthesis; L-tryptophan from chorismate: step 3/5.</text>
</comment>
<organism evidence="11 12">
    <name type="scientific">Sphingopyxis witflariensis</name>
    <dbReference type="NCBI Taxonomy" id="173675"/>
    <lineage>
        <taxon>Bacteria</taxon>
        <taxon>Pseudomonadati</taxon>
        <taxon>Pseudomonadota</taxon>
        <taxon>Alphaproteobacteria</taxon>
        <taxon>Sphingomonadales</taxon>
        <taxon>Sphingomonadaceae</taxon>
        <taxon>Sphingopyxis</taxon>
    </lineage>
</organism>
<dbReference type="InterPro" id="IPR013785">
    <property type="entry name" value="Aldolase_TIM"/>
</dbReference>
<protein>
    <recommendedName>
        <fullName evidence="4 9">N-(5'-phosphoribosyl)anthranilate isomerase</fullName>
        <shortName evidence="9">PRAI</shortName>
        <ecNumber evidence="3 9">5.3.1.24</ecNumber>
    </recommendedName>
</protein>
<dbReference type="InterPro" id="IPR001240">
    <property type="entry name" value="PRAI_dom"/>
</dbReference>
<evidence type="ECO:0000256" key="3">
    <source>
        <dbReference type="ARBA" id="ARBA00012572"/>
    </source>
</evidence>
<evidence type="ECO:0000256" key="4">
    <source>
        <dbReference type="ARBA" id="ARBA00022272"/>
    </source>
</evidence>
<feature type="domain" description="N-(5'phosphoribosyl) anthranilate isomerase (PRAI)" evidence="10">
    <location>
        <begin position="5"/>
        <end position="205"/>
    </location>
</feature>
<evidence type="ECO:0000313" key="12">
    <source>
        <dbReference type="Proteomes" id="UP000197097"/>
    </source>
</evidence>
<evidence type="ECO:0000259" key="10">
    <source>
        <dbReference type="Pfam" id="PF00697"/>
    </source>
</evidence>
<dbReference type="SUPFAM" id="SSF51366">
    <property type="entry name" value="Ribulose-phoshate binding barrel"/>
    <property type="match status" value="1"/>
</dbReference>
<keyword evidence="7 9" id="KW-0057">Aromatic amino acid biosynthesis</keyword>
<proteinExistence type="inferred from homology"/>